<dbReference type="SUPFAM" id="SSF52540">
    <property type="entry name" value="P-loop containing nucleoside triphosphate hydrolases"/>
    <property type="match status" value="1"/>
</dbReference>
<dbReference type="GO" id="GO:0006281">
    <property type="term" value="P:DNA repair"/>
    <property type="evidence" value="ECO:0007669"/>
    <property type="project" value="UniProtKB-KW"/>
</dbReference>
<name>X0TCW4_9ZZZZ</name>
<feature type="non-terminal residue" evidence="10">
    <location>
        <position position="278"/>
    </location>
</feature>
<protein>
    <recommendedName>
        <fullName evidence="11">Helicase C-terminal domain-containing protein</fullName>
    </recommendedName>
</protein>
<dbReference type="GO" id="GO:0016787">
    <property type="term" value="F:hydrolase activity"/>
    <property type="evidence" value="ECO:0007669"/>
    <property type="project" value="UniProtKB-KW"/>
</dbReference>
<evidence type="ECO:0000256" key="6">
    <source>
        <dbReference type="ARBA" id="ARBA00023125"/>
    </source>
</evidence>
<dbReference type="InterPro" id="IPR001650">
    <property type="entry name" value="Helicase_C-like"/>
</dbReference>
<comment type="caution">
    <text evidence="10">The sequence shown here is derived from an EMBL/GenBank/DDBJ whole genome shotgun (WGS) entry which is preliminary data.</text>
</comment>
<feature type="domain" description="Helicase C-terminal" evidence="9">
    <location>
        <begin position="132"/>
        <end position="278"/>
    </location>
</feature>
<dbReference type="GO" id="GO:0003677">
    <property type="term" value="F:DNA binding"/>
    <property type="evidence" value="ECO:0007669"/>
    <property type="project" value="UniProtKB-KW"/>
</dbReference>
<evidence type="ECO:0000256" key="2">
    <source>
        <dbReference type="ARBA" id="ARBA00022763"/>
    </source>
</evidence>
<sequence>LTTFSERLEAFPIRVEVLSRFRSAAEQKAVVAGLAGGTVDICIGTHRLIQKDIAFKDLGLLIIDEEQRFGVNHKEYLKQMRQEVDVLTLSATPIPRTLHMALVGVRDMSTMETPPEDRLPVRTYVAAYDDHLVREVILRELERNGQVFFVHNRVQSIAMITAQLRELVPEAVVGIGHGQMPEEQLEKVMADFSRGKLDVLVCTTIIESGLDIPNVNTLIVNRADKFGLTQLYQLRGRVGRGTNLAYAYFLYDGGKSLTPVARTRLRTIYEATELGAGY</sequence>
<dbReference type="PROSITE" id="PS51194">
    <property type="entry name" value="HELICASE_CTER"/>
    <property type="match status" value="1"/>
</dbReference>
<keyword evidence="3" id="KW-0378">Hydrolase</keyword>
<reference evidence="10" key="1">
    <citation type="journal article" date="2014" name="Front. Microbiol.">
        <title>High frequency of phylogenetically diverse reductive dehalogenase-homologous genes in deep subseafloor sedimentary metagenomes.</title>
        <authorList>
            <person name="Kawai M."/>
            <person name="Futagami T."/>
            <person name="Toyoda A."/>
            <person name="Takaki Y."/>
            <person name="Nishi S."/>
            <person name="Hori S."/>
            <person name="Arai W."/>
            <person name="Tsubouchi T."/>
            <person name="Morono Y."/>
            <person name="Uchiyama I."/>
            <person name="Ito T."/>
            <person name="Fujiyama A."/>
            <person name="Inagaki F."/>
            <person name="Takami H."/>
        </authorList>
    </citation>
    <scope>NUCLEOTIDE SEQUENCE</scope>
    <source>
        <strain evidence="10">Expedition CK06-06</strain>
    </source>
</reference>
<proteinExistence type="predicted"/>
<evidence type="ECO:0000256" key="1">
    <source>
        <dbReference type="ARBA" id="ARBA00022741"/>
    </source>
</evidence>
<gene>
    <name evidence="10" type="ORF">S01H1_28636</name>
</gene>
<dbReference type="EMBL" id="BARS01017511">
    <property type="protein sequence ID" value="GAF86007.1"/>
    <property type="molecule type" value="Genomic_DNA"/>
</dbReference>
<dbReference type="InterPro" id="IPR027417">
    <property type="entry name" value="P-loop_NTPase"/>
</dbReference>
<feature type="domain" description="Helicase ATP-binding" evidence="8">
    <location>
        <begin position="1"/>
        <end position="111"/>
    </location>
</feature>
<dbReference type="PANTHER" id="PTHR47964">
    <property type="entry name" value="ATP-DEPENDENT DNA HELICASE HOMOLOG RECG, CHLOROPLASTIC"/>
    <property type="match status" value="1"/>
</dbReference>
<dbReference type="GO" id="GO:0003678">
    <property type="term" value="F:DNA helicase activity"/>
    <property type="evidence" value="ECO:0007669"/>
    <property type="project" value="TreeGrafter"/>
</dbReference>
<keyword evidence="7" id="KW-0234">DNA repair</keyword>
<evidence type="ECO:0000256" key="5">
    <source>
        <dbReference type="ARBA" id="ARBA00022840"/>
    </source>
</evidence>
<dbReference type="PANTHER" id="PTHR47964:SF1">
    <property type="entry name" value="ATP-DEPENDENT DNA HELICASE HOMOLOG RECG, CHLOROPLASTIC"/>
    <property type="match status" value="1"/>
</dbReference>
<dbReference type="InterPro" id="IPR011545">
    <property type="entry name" value="DEAD/DEAH_box_helicase_dom"/>
</dbReference>
<keyword evidence="2" id="KW-0227">DNA damage</keyword>
<evidence type="ECO:0000256" key="3">
    <source>
        <dbReference type="ARBA" id="ARBA00022801"/>
    </source>
</evidence>
<dbReference type="Pfam" id="PF00270">
    <property type="entry name" value="DEAD"/>
    <property type="match status" value="1"/>
</dbReference>
<organism evidence="10">
    <name type="scientific">marine sediment metagenome</name>
    <dbReference type="NCBI Taxonomy" id="412755"/>
    <lineage>
        <taxon>unclassified sequences</taxon>
        <taxon>metagenomes</taxon>
        <taxon>ecological metagenomes</taxon>
    </lineage>
</organism>
<dbReference type="Gene3D" id="3.40.50.300">
    <property type="entry name" value="P-loop containing nucleotide triphosphate hydrolases"/>
    <property type="match status" value="2"/>
</dbReference>
<keyword evidence="6" id="KW-0238">DNA-binding</keyword>
<feature type="non-terminal residue" evidence="10">
    <location>
        <position position="1"/>
    </location>
</feature>
<evidence type="ECO:0000256" key="4">
    <source>
        <dbReference type="ARBA" id="ARBA00022806"/>
    </source>
</evidence>
<dbReference type="InterPro" id="IPR047112">
    <property type="entry name" value="RecG/Mfd"/>
</dbReference>
<accession>X0TCW4</accession>
<dbReference type="AlphaFoldDB" id="X0TCW4"/>
<dbReference type="InterPro" id="IPR014001">
    <property type="entry name" value="Helicase_ATP-bd"/>
</dbReference>
<evidence type="ECO:0000256" key="7">
    <source>
        <dbReference type="ARBA" id="ARBA00023204"/>
    </source>
</evidence>
<keyword evidence="1" id="KW-0547">Nucleotide-binding</keyword>
<dbReference type="PROSITE" id="PS51192">
    <property type="entry name" value="HELICASE_ATP_BIND_1"/>
    <property type="match status" value="1"/>
</dbReference>
<dbReference type="SMART" id="SM00490">
    <property type="entry name" value="HELICc"/>
    <property type="match status" value="1"/>
</dbReference>
<keyword evidence="4" id="KW-0347">Helicase</keyword>
<evidence type="ECO:0000259" key="8">
    <source>
        <dbReference type="PROSITE" id="PS51192"/>
    </source>
</evidence>
<evidence type="ECO:0000313" key="10">
    <source>
        <dbReference type="EMBL" id="GAF86007.1"/>
    </source>
</evidence>
<dbReference type="GO" id="GO:0005524">
    <property type="term" value="F:ATP binding"/>
    <property type="evidence" value="ECO:0007669"/>
    <property type="project" value="UniProtKB-KW"/>
</dbReference>
<keyword evidence="5" id="KW-0067">ATP-binding</keyword>
<dbReference type="Pfam" id="PF00271">
    <property type="entry name" value="Helicase_C"/>
    <property type="match status" value="1"/>
</dbReference>
<evidence type="ECO:0008006" key="11">
    <source>
        <dbReference type="Google" id="ProtNLM"/>
    </source>
</evidence>
<evidence type="ECO:0000259" key="9">
    <source>
        <dbReference type="PROSITE" id="PS51194"/>
    </source>
</evidence>